<name>A0A9P7QYE4_9PEZI</name>
<accession>A0A9P7QYE4</accession>
<evidence type="ECO:0000313" key="1">
    <source>
        <dbReference type="EMBL" id="KAG7044497.1"/>
    </source>
</evidence>
<dbReference type="AlphaFoldDB" id="A0A9P7QYE4"/>
<organism evidence="1 2">
    <name type="scientific">Colletotrichum scovillei</name>
    <dbReference type="NCBI Taxonomy" id="1209932"/>
    <lineage>
        <taxon>Eukaryota</taxon>
        <taxon>Fungi</taxon>
        <taxon>Dikarya</taxon>
        <taxon>Ascomycota</taxon>
        <taxon>Pezizomycotina</taxon>
        <taxon>Sordariomycetes</taxon>
        <taxon>Hypocreomycetidae</taxon>
        <taxon>Glomerellales</taxon>
        <taxon>Glomerellaceae</taxon>
        <taxon>Colletotrichum</taxon>
        <taxon>Colletotrichum acutatum species complex</taxon>
    </lineage>
</organism>
<sequence length="63" mass="6875">RHVKLWVSEIRLSCACRIQALILLGIEAPTLGMNANSMLSYAMGFDLSGPESGRSIVVLQVEE</sequence>
<comment type="caution">
    <text evidence="1">The sequence shown here is derived from an EMBL/GenBank/DDBJ whole genome shotgun (WGS) entry which is preliminary data.</text>
</comment>
<keyword evidence="2" id="KW-1185">Reference proteome</keyword>
<proteinExistence type="predicted"/>
<feature type="non-terminal residue" evidence="1">
    <location>
        <position position="1"/>
    </location>
</feature>
<gene>
    <name evidence="1" type="ORF">JMJ77_003959</name>
</gene>
<reference evidence="1" key="1">
    <citation type="submission" date="2021-05" db="EMBL/GenBank/DDBJ databases">
        <title>Comparative genomics of three Colletotrichum scovillei strains and genetic complementation revealed genes involved fungal growth and virulence on chili pepper.</title>
        <authorList>
            <person name="Hsieh D.-K."/>
            <person name="Chuang S.-C."/>
            <person name="Chen C.-Y."/>
            <person name="Chao Y.-T."/>
            <person name="Lu M.-Y.J."/>
            <person name="Lee M.-H."/>
            <person name="Shih M.-C."/>
        </authorList>
    </citation>
    <scope>NUCLEOTIDE SEQUENCE</scope>
    <source>
        <strain evidence="1">Coll-153</strain>
    </source>
</reference>
<protein>
    <submittedName>
        <fullName evidence="1">Uncharacterized protein</fullName>
    </submittedName>
</protein>
<evidence type="ECO:0000313" key="2">
    <source>
        <dbReference type="Proteomes" id="UP000699042"/>
    </source>
</evidence>
<dbReference type="EMBL" id="JAESDN010000010">
    <property type="protein sequence ID" value="KAG7044497.1"/>
    <property type="molecule type" value="Genomic_DNA"/>
</dbReference>
<dbReference type="Proteomes" id="UP000699042">
    <property type="component" value="Unassembled WGS sequence"/>
</dbReference>